<sequence length="634" mass="69522">MKKLIFVSGLLAAVNVQAADLFEPIDYHQHSTVFADDQKSHVKSHAAMTVRVDMSFLDQQYQTIQNSEMSTANQQTVEFQVSLPDGSIHDIVINRANDNFGESYSLFGHVKGQPDYQVAFNTADSKAFAGTIMLGETSYKITPKSDGVSIVEPILGREYACGGGKDSGLEYEHDFSSQLDSQFDTADSVNATSNVDVMLIYTSAAKYGAGSESNIRALAQQSVDQMNLSLSNSQVDANVTLVYTGEVAYTETGSGYTDLDWVTNNSGVASLRNQYGADLVGFLVENPGNLCGLGWYMANPSPNFASRGFQVTRRNCMGGWTVAHEFGHNMGLQHDEANAGGTPGPYQYNYGHILSNNYHTIMAYGSSCNWCPVINNFSNPDITYRGVPTGTAYHNNARRLNDTRAIVAGFRDGGDDDDPVEVIELEKGQSKNLAILEAGKSQAYKIVVPNNDKNLTISTSGGSGDVSLYVTYEGRADQNNHDCASESAGSNSETCSFADAMRGTYYIMLHAETTSRNVSIIADYGEDDGGDDYDYTESAYVYSRYSTIFPRNNYGYYYSQAGIHKAKLSSSSSNTDFDLYFQKWNGRQWVTVDSSYTPSNDETIEYNGSAGYYRWYVYSYSGSATATLQYSIPK</sequence>
<dbReference type="Proteomes" id="UP001501221">
    <property type="component" value="Unassembled WGS sequence"/>
</dbReference>
<evidence type="ECO:0000313" key="3">
    <source>
        <dbReference type="EMBL" id="GAA0204154.1"/>
    </source>
</evidence>
<comment type="caution">
    <text evidence="3">The sequence shown here is derived from an EMBL/GenBank/DDBJ whole genome shotgun (WGS) entry which is preliminary data.</text>
</comment>
<feature type="chain" id="PRO_5047007376" description="Peptidase C-terminal archaeal/bacterial domain-containing protein" evidence="1">
    <location>
        <begin position="19"/>
        <end position="634"/>
    </location>
</feature>
<dbReference type="Gene3D" id="3.40.390.10">
    <property type="entry name" value="Collagenase (Catalytic Domain)"/>
    <property type="match status" value="1"/>
</dbReference>
<protein>
    <recommendedName>
        <fullName evidence="2">Peptidase C-terminal archaeal/bacterial domain-containing protein</fullName>
    </recommendedName>
</protein>
<keyword evidence="4" id="KW-1185">Reference proteome</keyword>
<dbReference type="Gene3D" id="2.60.120.380">
    <property type="match status" value="2"/>
</dbReference>
<accession>A0ABP3CGN3</accession>
<evidence type="ECO:0000259" key="2">
    <source>
        <dbReference type="Pfam" id="PF04151"/>
    </source>
</evidence>
<dbReference type="InterPro" id="IPR007280">
    <property type="entry name" value="Peptidase_C_arc/bac"/>
</dbReference>
<proteinExistence type="predicted"/>
<reference evidence="4" key="1">
    <citation type="journal article" date="2019" name="Int. J. Syst. Evol. Microbiol.">
        <title>The Global Catalogue of Microorganisms (GCM) 10K type strain sequencing project: providing services to taxonomists for standard genome sequencing and annotation.</title>
        <authorList>
            <consortium name="The Broad Institute Genomics Platform"/>
            <consortium name="The Broad Institute Genome Sequencing Center for Infectious Disease"/>
            <person name="Wu L."/>
            <person name="Ma J."/>
        </authorList>
    </citation>
    <scope>NUCLEOTIDE SEQUENCE [LARGE SCALE GENOMIC DNA]</scope>
    <source>
        <strain evidence="4">JCM 16211</strain>
    </source>
</reference>
<evidence type="ECO:0000313" key="4">
    <source>
        <dbReference type="Proteomes" id="UP001501221"/>
    </source>
</evidence>
<dbReference type="InterPro" id="IPR024079">
    <property type="entry name" value="MetalloPept_cat_dom_sf"/>
</dbReference>
<organism evidence="3 4">
    <name type="scientific">Kangiella japonica</name>
    <dbReference type="NCBI Taxonomy" id="647384"/>
    <lineage>
        <taxon>Bacteria</taxon>
        <taxon>Pseudomonadati</taxon>
        <taxon>Pseudomonadota</taxon>
        <taxon>Gammaproteobacteria</taxon>
        <taxon>Kangiellales</taxon>
        <taxon>Kangiellaceae</taxon>
        <taxon>Kangiella</taxon>
    </lineage>
</organism>
<feature type="signal peptide" evidence="1">
    <location>
        <begin position="1"/>
        <end position="18"/>
    </location>
</feature>
<dbReference type="Pfam" id="PF13688">
    <property type="entry name" value="Reprolysin_5"/>
    <property type="match status" value="1"/>
</dbReference>
<name>A0ABP3CGN3_9GAMM</name>
<dbReference type="SUPFAM" id="SSF55486">
    <property type="entry name" value="Metalloproteases ('zincins'), catalytic domain"/>
    <property type="match status" value="1"/>
</dbReference>
<dbReference type="EMBL" id="BAAAFM010000003">
    <property type="protein sequence ID" value="GAA0204154.1"/>
    <property type="molecule type" value="Genomic_DNA"/>
</dbReference>
<gene>
    <name evidence="3" type="ORF">GCM10009123_09320</name>
</gene>
<evidence type="ECO:0000256" key="1">
    <source>
        <dbReference type="SAM" id="SignalP"/>
    </source>
</evidence>
<dbReference type="Pfam" id="PF04151">
    <property type="entry name" value="PPC"/>
    <property type="match status" value="1"/>
</dbReference>
<keyword evidence="1" id="KW-0732">Signal</keyword>
<feature type="domain" description="Peptidase C-terminal archaeal/bacterial" evidence="2">
    <location>
        <begin position="442"/>
        <end position="510"/>
    </location>
</feature>
<dbReference type="RefSeq" id="WP_343987285.1">
    <property type="nucleotide sequence ID" value="NZ_BAAAFM010000003.1"/>
</dbReference>